<organism evidence="2 3">
    <name type="scientific">Pararge aegeria aegeria</name>
    <dbReference type="NCBI Taxonomy" id="348720"/>
    <lineage>
        <taxon>Eukaryota</taxon>
        <taxon>Metazoa</taxon>
        <taxon>Ecdysozoa</taxon>
        <taxon>Arthropoda</taxon>
        <taxon>Hexapoda</taxon>
        <taxon>Insecta</taxon>
        <taxon>Pterygota</taxon>
        <taxon>Neoptera</taxon>
        <taxon>Endopterygota</taxon>
        <taxon>Lepidoptera</taxon>
        <taxon>Glossata</taxon>
        <taxon>Ditrysia</taxon>
        <taxon>Papilionoidea</taxon>
        <taxon>Nymphalidae</taxon>
        <taxon>Satyrinae</taxon>
        <taxon>Satyrini</taxon>
        <taxon>Parargina</taxon>
        <taxon>Pararge</taxon>
    </lineage>
</organism>
<sequence length="405" mass="47778">MELFSEDDINFILEQCTKSKSLNWHITEYSNTLVGYLGEHLSLIVDTDIGRNFFFVKCVPRFDQWKANYLRETSFFDKEYIMLSTLFKKFRDNDGLRIWRPKLLYIRKDLFVFEDVTQLDYTMPSNTSTLSYDEIMATVASLARFHAQSYIHEEEQSMLLCRPYSLWDDYAEYLSEPAKGVAWRETGMRAAIDFLKVYSEFRSKNDFVKLIEDRIPELFSIADDLMKPSTKYRNAVVHRDVWSNNIFFKKLENGNTHALIVDYQTVLYCVPTIDLSSMIYFNTTKKFRLENTNRMIDYYYEVLSDELELENIDKTSIINKCDFVKSYTESLVFAMTQAALIVPIIAMSADKRKEVFENPEICAKINEVSRSQEFIEIAKESKTYRIRVIELLDDLVETFLINNKQ</sequence>
<dbReference type="Pfam" id="PF02958">
    <property type="entry name" value="EcKL"/>
    <property type="match status" value="1"/>
</dbReference>
<reference evidence="2" key="1">
    <citation type="submission" date="2022-03" db="EMBL/GenBank/DDBJ databases">
        <authorList>
            <person name="Lindestad O."/>
        </authorList>
    </citation>
    <scope>NUCLEOTIDE SEQUENCE</scope>
</reference>
<dbReference type="SMART" id="SM00587">
    <property type="entry name" value="CHK"/>
    <property type="match status" value="1"/>
</dbReference>
<dbReference type="SUPFAM" id="SSF56112">
    <property type="entry name" value="Protein kinase-like (PK-like)"/>
    <property type="match status" value="1"/>
</dbReference>
<dbReference type="PANTHER" id="PTHR11012">
    <property type="entry name" value="PROTEIN KINASE-LIKE DOMAIN-CONTAINING"/>
    <property type="match status" value="1"/>
</dbReference>
<keyword evidence="3" id="KW-1185">Reference proteome</keyword>
<dbReference type="EMBL" id="CAKXAJ010024920">
    <property type="protein sequence ID" value="CAH2232830.1"/>
    <property type="molecule type" value="Genomic_DNA"/>
</dbReference>
<evidence type="ECO:0000313" key="3">
    <source>
        <dbReference type="Proteomes" id="UP000838756"/>
    </source>
</evidence>
<protein>
    <submittedName>
        <fullName evidence="2">Jg16599 protein</fullName>
    </submittedName>
</protein>
<dbReference type="InterPro" id="IPR004119">
    <property type="entry name" value="EcKL"/>
</dbReference>
<dbReference type="InterPro" id="IPR011009">
    <property type="entry name" value="Kinase-like_dom_sf"/>
</dbReference>
<gene>
    <name evidence="2" type="primary">jg16599</name>
    <name evidence="2" type="ORF">PAEG_LOCUS11014</name>
</gene>
<evidence type="ECO:0000313" key="2">
    <source>
        <dbReference type="EMBL" id="CAH2232830.1"/>
    </source>
</evidence>
<feature type="domain" description="CHK kinase-like" evidence="1">
    <location>
        <begin position="111"/>
        <end position="309"/>
    </location>
</feature>
<comment type="caution">
    <text evidence="2">The sequence shown here is derived from an EMBL/GenBank/DDBJ whole genome shotgun (WGS) entry which is preliminary data.</text>
</comment>
<evidence type="ECO:0000259" key="1">
    <source>
        <dbReference type="SMART" id="SM00587"/>
    </source>
</evidence>
<proteinExistence type="predicted"/>
<dbReference type="Proteomes" id="UP000838756">
    <property type="component" value="Unassembled WGS sequence"/>
</dbReference>
<name>A0A8S4R822_9NEOP</name>
<dbReference type="Gene3D" id="3.90.1200.10">
    <property type="match status" value="1"/>
</dbReference>
<dbReference type="PANTHER" id="PTHR11012:SF48">
    <property type="entry name" value="CHK KINASE-LIKE DOMAIN-CONTAINING PROTEIN-RELATED"/>
    <property type="match status" value="1"/>
</dbReference>
<dbReference type="AlphaFoldDB" id="A0A8S4R822"/>
<dbReference type="InterPro" id="IPR015897">
    <property type="entry name" value="CHK_kinase-like"/>
</dbReference>
<accession>A0A8S4R822</accession>
<dbReference type="OrthoDB" id="191037at2759"/>